<dbReference type="InterPro" id="IPR000477">
    <property type="entry name" value="RT_dom"/>
</dbReference>
<dbReference type="Proteomes" id="UP000019763">
    <property type="component" value="Unassembled WGS sequence"/>
</dbReference>
<sequence>MPMGATNAPRHFHHVMGKILSHLPFASEIRYYQDDIFISATDQRQLKYRYEQAIKYLNNCHFQINHTKSQLKCTELLGYTLHNHQLSIPQPKWDRIDQMLKSNNLPLIKRAAQTLAYYKHTLTDNQLLTIRKLLTNKVKDTDILTIYSKALAAKPAKTFTTASGKPLRLYLDTSNQAAGLVLKQADNTLMTNSIPLPAVHNYANSNEAQGAYILTKRYLSQIKDYVKTTAAELQVFTDNALLAKSLASPIKINPDTETMFYARKIKVLMQTIKTSKLSFHYVQGKLNPADIPSRRNHKSQDQPKRNARFNAKISAHFRTPLHYDRTPNQNRTLTRPQPSNPDRTQPDLRSRSDLDLTEIPENTRKRPIISETTSTTEPTQTTETDLKRRRLPT</sequence>
<accession>A0A023AW19</accession>
<dbReference type="Pfam" id="PF00078">
    <property type="entry name" value="RVT_1"/>
    <property type="match status" value="1"/>
</dbReference>
<keyword evidence="3" id="KW-0695">RNA-directed DNA polymerase</keyword>
<dbReference type="GO" id="GO:0003964">
    <property type="term" value="F:RNA-directed DNA polymerase activity"/>
    <property type="evidence" value="ECO:0007669"/>
    <property type="project" value="UniProtKB-KW"/>
</dbReference>
<dbReference type="RefSeq" id="XP_011133815.1">
    <property type="nucleotide sequence ID" value="XM_011135513.1"/>
</dbReference>
<name>A0A023AW19_GRENI</name>
<keyword evidence="4" id="KW-1185">Reference proteome</keyword>
<feature type="domain" description="Reverse transcriptase" evidence="2">
    <location>
        <begin position="1"/>
        <end position="81"/>
    </location>
</feature>
<evidence type="ECO:0000313" key="3">
    <source>
        <dbReference type="EMBL" id="EZG42909.1"/>
    </source>
</evidence>
<dbReference type="InterPro" id="IPR043502">
    <property type="entry name" value="DNA/RNA_pol_sf"/>
</dbReference>
<feature type="compositionally biased region" description="Basic and acidic residues" evidence="1">
    <location>
        <begin position="344"/>
        <end position="354"/>
    </location>
</feature>
<evidence type="ECO:0000256" key="1">
    <source>
        <dbReference type="SAM" id="MobiDB-lite"/>
    </source>
</evidence>
<proteinExistence type="predicted"/>
<dbReference type="VEuPathDB" id="CryptoDB:GNI_209270"/>
<dbReference type="AlphaFoldDB" id="A0A023AW19"/>
<dbReference type="SUPFAM" id="SSF56672">
    <property type="entry name" value="DNA/RNA polymerases"/>
    <property type="match status" value="1"/>
</dbReference>
<dbReference type="Gene3D" id="3.30.70.270">
    <property type="match status" value="1"/>
</dbReference>
<gene>
    <name evidence="3" type="ORF">GNI_209270</name>
</gene>
<dbReference type="PANTHER" id="PTHR33064:SF37">
    <property type="entry name" value="RIBONUCLEASE H"/>
    <property type="match status" value="1"/>
</dbReference>
<reference evidence="3" key="1">
    <citation type="submission" date="2013-12" db="EMBL/GenBank/DDBJ databases">
        <authorList>
            <person name="Omoto C.K."/>
            <person name="Sibley D."/>
            <person name="Venepally P."/>
            <person name="Hadjithomas M."/>
            <person name="Karamycheva S."/>
            <person name="Brunk B."/>
            <person name="Roos D."/>
            <person name="Caler E."/>
            <person name="Lorenzi H."/>
        </authorList>
    </citation>
    <scope>NUCLEOTIDE SEQUENCE</scope>
</reference>
<dbReference type="EMBL" id="AFNH02001634">
    <property type="protein sequence ID" value="EZG42909.1"/>
    <property type="molecule type" value="Genomic_DNA"/>
</dbReference>
<comment type="caution">
    <text evidence="3">The sequence shown here is derived from an EMBL/GenBank/DDBJ whole genome shotgun (WGS) entry which is preliminary data.</text>
</comment>
<feature type="region of interest" description="Disordered" evidence="1">
    <location>
        <begin position="287"/>
        <end position="393"/>
    </location>
</feature>
<organism evidence="3 4">
    <name type="scientific">Gregarina niphandrodes</name>
    <name type="common">Septate eugregarine</name>
    <dbReference type="NCBI Taxonomy" id="110365"/>
    <lineage>
        <taxon>Eukaryota</taxon>
        <taxon>Sar</taxon>
        <taxon>Alveolata</taxon>
        <taxon>Apicomplexa</taxon>
        <taxon>Conoidasida</taxon>
        <taxon>Gregarinasina</taxon>
        <taxon>Eugregarinorida</taxon>
        <taxon>Gregarinidae</taxon>
        <taxon>Gregarina</taxon>
    </lineage>
</organism>
<dbReference type="PROSITE" id="PS50878">
    <property type="entry name" value="RT_POL"/>
    <property type="match status" value="1"/>
</dbReference>
<evidence type="ECO:0000313" key="4">
    <source>
        <dbReference type="Proteomes" id="UP000019763"/>
    </source>
</evidence>
<feature type="compositionally biased region" description="Polar residues" evidence="1">
    <location>
        <begin position="326"/>
        <end position="343"/>
    </location>
</feature>
<dbReference type="InterPro" id="IPR051320">
    <property type="entry name" value="Viral_Replic_Matur_Polypro"/>
</dbReference>
<keyword evidence="3" id="KW-0808">Transferase</keyword>
<protein>
    <submittedName>
        <fullName evidence="3">RNA-directed DNA polymerase</fullName>
    </submittedName>
</protein>
<feature type="compositionally biased region" description="Low complexity" evidence="1">
    <location>
        <begin position="369"/>
        <end position="383"/>
    </location>
</feature>
<dbReference type="PANTHER" id="PTHR33064">
    <property type="entry name" value="POL PROTEIN"/>
    <property type="match status" value="1"/>
</dbReference>
<dbReference type="InterPro" id="IPR043128">
    <property type="entry name" value="Rev_trsase/Diguanyl_cyclase"/>
</dbReference>
<keyword evidence="3" id="KW-0548">Nucleotidyltransferase</keyword>
<evidence type="ECO:0000259" key="2">
    <source>
        <dbReference type="PROSITE" id="PS50878"/>
    </source>
</evidence>
<dbReference type="GeneID" id="22916479"/>
<dbReference type="OrthoDB" id="2897838at2759"/>